<feature type="non-terminal residue" evidence="2">
    <location>
        <position position="1"/>
    </location>
</feature>
<dbReference type="GO" id="GO:0000447">
    <property type="term" value="P:endonucleolytic cleavage in ITS1 to separate SSU-rRNA from 5.8S rRNA and LSU-rRNA from tricistronic rRNA transcript (SSU-rRNA, 5.8S rRNA, LSU-rRNA)"/>
    <property type="evidence" value="ECO:0007669"/>
    <property type="project" value="TreeGrafter"/>
</dbReference>
<dbReference type="GO" id="GO:0000472">
    <property type="term" value="P:endonucleolytic cleavage to generate mature 5'-end of SSU-rRNA from (SSU-rRNA, 5.8S rRNA, LSU-rRNA)"/>
    <property type="evidence" value="ECO:0007669"/>
    <property type="project" value="TreeGrafter"/>
</dbReference>
<evidence type="ECO:0000256" key="1">
    <source>
        <dbReference type="SAM" id="MobiDB-lite"/>
    </source>
</evidence>
<protein>
    <submittedName>
        <fullName evidence="2">Uncharacterized protein</fullName>
    </submittedName>
</protein>
<dbReference type="EMBL" id="HACG01015355">
    <property type="protein sequence ID" value="CEK62220.1"/>
    <property type="molecule type" value="Transcribed_RNA"/>
</dbReference>
<dbReference type="GO" id="GO:0030686">
    <property type="term" value="C:90S preribosome"/>
    <property type="evidence" value="ECO:0007669"/>
    <property type="project" value="TreeGrafter"/>
</dbReference>
<organism evidence="2">
    <name type="scientific">Arion vulgaris</name>
    <dbReference type="NCBI Taxonomy" id="1028688"/>
    <lineage>
        <taxon>Eukaryota</taxon>
        <taxon>Metazoa</taxon>
        <taxon>Spiralia</taxon>
        <taxon>Lophotrochozoa</taxon>
        <taxon>Mollusca</taxon>
        <taxon>Gastropoda</taxon>
        <taxon>Heterobranchia</taxon>
        <taxon>Euthyneura</taxon>
        <taxon>Panpulmonata</taxon>
        <taxon>Eupulmonata</taxon>
        <taxon>Stylommatophora</taxon>
        <taxon>Helicina</taxon>
        <taxon>Arionoidea</taxon>
        <taxon>Arionidae</taxon>
        <taxon>Arion</taxon>
    </lineage>
</organism>
<name>A0A0B6Z3C9_9EUPU</name>
<accession>A0A0B6Z3C9</accession>
<evidence type="ECO:0000313" key="2">
    <source>
        <dbReference type="EMBL" id="CEK62220.1"/>
    </source>
</evidence>
<gene>
    <name evidence="2" type="primary">ORF44555</name>
</gene>
<dbReference type="PANTHER" id="PTHR13102">
    <property type="entry name" value="NUCLEOLAR PROTEIN 9"/>
    <property type="match status" value="1"/>
</dbReference>
<dbReference type="InterPro" id="IPR040000">
    <property type="entry name" value="NOP9"/>
</dbReference>
<dbReference type="GO" id="GO:0005730">
    <property type="term" value="C:nucleolus"/>
    <property type="evidence" value="ECO:0007669"/>
    <property type="project" value="TreeGrafter"/>
</dbReference>
<dbReference type="GO" id="GO:0000480">
    <property type="term" value="P:endonucleolytic cleavage in 5'-ETS of tricistronic rRNA transcript (SSU-rRNA, 5.8S rRNA, LSU-rRNA)"/>
    <property type="evidence" value="ECO:0007669"/>
    <property type="project" value="TreeGrafter"/>
</dbReference>
<dbReference type="AlphaFoldDB" id="A0A0B6Z3C9"/>
<dbReference type="GO" id="GO:0003723">
    <property type="term" value="F:RNA binding"/>
    <property type="evidence" value="ECO:0007669"/>
    <property type="project" value="InterPro"/>
</dbReference>
<reference evidence="2" key="1">
    <citation type="submission" date="2014-12" db="EMBL/GenBank/DDBJ databases">
        <title>Insight into the proteome of Arion vulgaris.</title>
        <authorList>
            <person name="Aradska J."/>
            <person name="Bulat T."/>
            <person name="Smidak R."/>
            <person name="Sarate P."/>
            <person name="Gangsoo J."/>
            <person name="Sialana F."/>
            <person name="Bilban M."/>
            <person name="Lubec G."/>
        </authorList>
    </citation>
    <scope>NUCLEOTIDE SEQUENCE</scope>
    <source>
        <tissue evidence="2">Skin</tissue>
    </source>
</reference>
<proteinExistence type="predicted"/>
<feature type="non-terminal residue" evidence="2">
    <location>
        <position position="149"/>
    </location>
</feature>
<sequence>NGSRCLESIWKGSALKSRILIAEQLSKNQDRIEGDQWGRFLYHNFALFKFSQRRKEWMDIQGASTKKQQLLNDILQGNAKKKKRGKQSEAITPNIELIAPTSFTDGGSKFNKKKGHNKESLTDDDSSGSKLNKKKRHHQEVAVGISDIP</sequence>
<dbReference type="PANTHER" id="PTHR13102:SF0">
    <property type="entry name" value="NUCLEOLAR PROTEIN 9"/>
    <property type="match status" value="1"/>
</dbReference>
<feature type="region of interest" description="Disordered" evidence="1">
    <location>
        <begin position="101"/>
        <end position="149"/>
    </location>
</feature>
<dbReference type="GO" id="GO:0000056">
    <property type="term" value="P:ribosomal small subunit export from nucleus"/>
    <property type="evidence" value="ECO:0007669"/>
    <property type="project" value="TreeGrafter"/>
</dbReference>
<dbReference type="GO" id="GO:0030688">
    <property type="term" value="C:preribosome, small subunit precursor"/>
    <property type="evidence" value="ECO:0007669"/>
    <property type="project" value="TreeGrafter"/>
</dbReference>